<reference evidence="1 2" key="1">
    <citation type="submission" date="2015-03" db="EMBL/GenBank/DDBJ databases">
        <authorList>
            <person name="Hassan Y.I."/>
            <person name="Lepp D."/>
            <person name="Li X.-Z."/>
            <person name="Zhou T."/>
        </authorList>
    </citation>
    <scope>NUCLEOTIDE SEQUENCE [LARGE SCALE GENOMIC DNA]</scope>
    <source>
        <strain evidence="1 2">BD-c194</strain>
    </source>
</reference>
<dbReference type="RefSeq" id="WP_046110685.1">
    <property type="nucleotide sequence ID" value="NZ_JZEX01000199.1"/>
</dbReference>
<accession>A0A0F5FDZ6</accession>
<organism evidence="1 2">
    <name type="scientific">Devosia geojensis</name>
    <dbReference type="NCBI Taxonomy" id="443610"/>
    <lineage>
        <taxon>Bacteria</taxon>
        <taxon>Pseudomonadati</taxon>
        <taxon>Pseudomonadota</taxon>
        <taxon>Alphaproteobacteria</taxon>
        <taxon>Hyphomicrobiales</taxon>
        <taxon>Devosiaceae</taxon>
        <taxon>Devosia</taxon>
    </lineage>
</organism>
<dbReference type="AlphaFoldDB" id="A0A0F5FDZ6"/>
<dbReference type="OrthoDB" id="7950812at2"/>
<dbReference type="Pfam" id="PF06698">
    <property type="entry name" value="DUF1192"/>
    <property type="match status" value="1"/>
</dbReference>
<evidence type="ECO:0008006" key="3">
    <source>
        <dbReference type="Google" id="ProtNLM"/>
    </source>
</evidence>
<keyword evidence="2" id="KW-1185">Reference proteome</keyword>
<dbReference type="STRING" id="443610.VE25_21115"/>
<dbReference type="InterPro" id="IPR009579">
    <property type="entry name" value="DUF1192"/>
</dbReference>
<dbReference type="Proteomes" id="UP000033632">
    <property type="component" value="Unassembled WGS sequence"/>
</dbReference>
<sequence length="61" mass="6824">MFDDEQPKKPVAHEVGMRLDTLSVEELADRIVLLEGEIARLKAAIEAKGKTRSEAESIFKI</sequence>
<evidence type="ECO:0000313" key="1">
    <source>
        <dbReference type="EMBL" id="KKB06805.1"/>
    </source>
</evidence>
<evidence type="ECO:0000313" key="2">
    <source>
        <dbReference type="Proteomes" id="UP000033632"/>
    </source>
</evidence>
<dbReference type="EMBL" id="JZEX01000199">
    <property type="protein sequence ID" value="KKB06805.1"/>
    <property type="molecule type" value="Genomic_DNA"/>
</dbReference>
<protein>
    <recommendedName>
        <fullName evidence="3">Small protein containing a coiled-coil domain containing protein</fullName>
    </recommendedName>
</protein>
<comment type="caution">
    <text evidence="1">The sequence shown here is derived from an EMBL/GenBank/DDBJ whole genome shotgun (WGS) entry which is preliminary data.</text>
</comment>
<dbReference type="PATRIC" id="fig|443610.3.peg.2552"/>
<name>A0A0F5FDZ6_9HYPH</name>
<gene>
    <name evidence="1" type="ORF">VE25_21115</name>
</gene>
<proteinExistence type="predicted"/>